<comment type="caution">
    <text evidence="1">The sequence shown here is derived from an EMBL/GenBank/DDBJ whole genome shotgun (WGS) entry which is preliminary data.</text>
</comment>
<protein>
    <recommendedName>
        <fullName evidence="3">Late blight resistance protein</fullName>
    </recommendedName>
</protein>
<gene>
    <name evidence="1" type="ORF">AABB24_028102</name>
</gene>
<sequence length="137" mass="15346">MSRLQMVESLHEQKYSYKTHKRVDGRPLDDDSAKALEMINEKMSNSEGSTDQPPHRVACKGDVYSQFPGADSGHGQIAQTTGIPSVAENTPTSHGHTVLCSQILLRKYFSTANHRGNSLKTLFYWIGYIMILDISFK</sequence>
<evidence type="ECO:0000313" key="1">
    <source>
        <dbReference type="EMBL" id="KAL3339316.1"/>
    </source>
</evidence>
<dbReference type="Proteomes" id="UP001627284">
    <property type="component" value="Unassembled WGS sequence"/>
</dbReference>
<organism evidence="1 2">
    <name type="scientific">Solanum stoloniferum</name>
    <dbReference type="NCBI Taxonomy" id="62892"/>
    <lineage>
        <taxon>Eukaryota</taxon>
        <taxon>Viridiplantae</taxon>
        <taxon>Streptophyta</taxon>
        <taxon>Embryophyta</taxon>
        <taxon>Tracheophyta</taxon>
        <taxon>Spermatophyta</taxon>
        <taxon>Magnoliopsida</taxon>
        <taxon>eudicotyledons</taxon>
        <taxon>Gunneridae</taxon>
        <taxon>Pentapetalae</taxon>
        <taxon>asterids</taxon>
        <taxon>lamiids</taxon>
        <taxon>Solanales</taxon>
        <taxon>Solanaceae</taxon>
        <taxon>Solanoideae</taxon>
        <taxon>Solaneae</taxon>
        <taxon>Solanum</taxon>
    </lineage>
</organism>
<accession>A0ABD2S538</accession>
<keyword evidence="2" id="KW-1185">Reference proteome</keyword>
<dbReference type="AlphaFoldDB" id="A0ABD2S538"/>
<evidence type="ECO:0008006" key="3">
    <source>
        <dbReference type="Google" id="ProtNLM"/>
    </source>
</evidence>
<name>A0ABD2S538_9SOLN</name>
<evidence type="ECO:0000313" key="2">
    <source>
        <dbReference type="Proteomes" id="UP001627284"/>
    </source>
</evidence>
<proteinExistence type="predicted"/>
<reference evidence="1 2" key="1">
    <citation type="submission" date="2024-05" db="EMBL/GenBank/DDBJ databases">
        <title>De novo assembly of an allotetraploid wild potato.</title>
        <authorList>
            <person name="Hosaka A.J."/>
        </authorList>
    </citation>
    <scope>NUCLEOTIDE SEQUENCE [LARGE SCALE GENOMIC DNA]</scope>
    <source>
        <tissue evidence="1">Young leaves</tissue>
    </source>
</reference>
<dbReference type="EMBL" id="JBJKTR010000016">
    <property type="protein sequence ID" value="KAL3339316.1"/>
    <property type="molecule type" value="Genomic_DNA"/>
</dbReference>